<proteinExistence type="predicted"/>
<sequence>MATFSAAVGVVRKKATNRFHVPVNLDVRRMMKDPAWNEWFKLNLRCSQSVACTLFQLASSDGYRETAAAMGVSKVWCVKAVNRMIRVLCCKCPDDPIIPTGGTTAKDKHHSIFKLCVIIEKTSCHLTFTQDPGATVIFGSIRSLTTAS</sequence>
<reference evidence="1" key="1">
    <citation type="submission" date="2018-10" db="EMBL/GenBank/DDBJ databases">
        <title>Effector identification in a new, highly contiguous assembly of the strawberry crown rot pathogen Phytophthora cactorum.</title>
        <authorList>
            <person name="Armitage A.D."/>
            <person name="Nellist C.F."/>
            <person name="Bates H."/>
            <person name="Vickerstaff R.J."/>
            <person name="Harrison R.J."/>
        </authorList>
    </citation>
    <scope>NUCLEOTIDE SEQUENCE</scope>
    <source>
        <strain evidence="1">4040</strain>
    </source>
</reference>
<dbReference type="AlphaFoldDB" id="A0A8T1D491"/>
<comment type="caution">
    <text evidence="1">The sequence shown here is derived from an EMBL/GenBank/DDBJ whole genome shotgun (WGS) entry which is preliminary data.</text>
</comment>
<gene>
    <name evidence="1" type="ORF">PC117_g12910</name>
</gene>
<organism evidence="1 2">
    <name type="scientific">Phytophthora cactorum</name>
    <dbReference type="NCBI Taxonomy" id="29920"/>
    <lineage>
        <taxon>Eukaryota</taxon>
        <taxon>Sar</taxon>
        <taxon>Stramenopiles</taxon>
        <taxon>Oomycota</taxon>
        <taxon>Peronosporomycetes</taxon>
        <taxon>Peronosporales</taxon>
        <taxon>Peronosporaceae</taxon>
        <taxon>Phytophthora</taxon>
    </lineage>
</organism>
<evidence type="ECO:0000313" key="2">
    <source>
        <dbReference type="Proteomes" id="UP000736787"/>
    </source>
</evidence>
<accession>A0A8T1D491</accession>
<protein>
    <submittedName>
        <fullName evidence="1">Uncharacterized protein</fullName>
    </submittedName>
</protein>
<dbReference type="EMBL" id="RCMK01000365">
    <property type="protein sequence ID" value="KAG2933255.1"/>
    <property type="molecule type" value="Genomic_DNA"/>
</dbReference>
<evidence type="ECO:0000313" key="1">
    <source>
        <dbReference type="EMBL" id="KAG2933255.1"/>
    </source>
</evidence>
<dbReference type="Proteomes" id="UP000736787">
    <property type="component" value="Unassembled WGS sequence"/>
</dbReference>
<name>A0A8T1D491_9STRA</name>